<sequence>MTVASPTCLEHHVVSVARELFQKHWNGDSITHLAVDLSQLTDDSMYQLDLFEDTERNLRLA</sequence>
<protein>
    <recommendedName>
        <fullName evidence="1">DNA polymerase Y-family little finger domain-containing protein</fullName>
    </recommendedName>
</protein>
<name>A0ABU6G2Q1_9BACL</name>
<reference evidence="2 3" key="1">
    <citation type="submission" date="2023-03" db="EMBL/GenBank/DDBJ databases">
        <title>Bacillus Genome Sequencing.</title>
        <authorList>
            <person name="Dunlap C."/>
        </authorList>
    </citation>
    <scope>NUCLEOTIDE SEQUENCE [LARGE SCALE GENOMIC DNA]</scope>
    <source>
        <strain evidence="2 3">BD-533</strain>
    </source>
</reference>
<evidence type="ECO:0000313" key="3">
    <source>
        <dbReference type="Proteomes" id="UP001338137"/>
    </source>
</evidence>
<evidence type="ECO:0000313" key="2">
    <source>
        <dbReference type="EMBL" id="MEC0227049.1"/>
    </source>
</evidence>
<feature type="domain" description="DNA polymerase Y-family little finger" evidence="1">
    <location>
        <begin position="1"/>
        <end position="50"/>
    </location>
</feature>
<dbReference type="Pfam" id="PF11799">
    <property type="entry name" value="IMS_C"/>
    <property type="match status" value="1"/>
</dbReference>
<comment type="caution">
    <text evidence="2">The sequence shown here is derived from an EMBL/GenBank/DDBJ whole genome shotgun (WGS) entry which is preliminary data.</text>
</comment>
<gene>
    <name evidence="2" type="ORF">P4I72_07930</name>
</gene>
<dbReference type="InterPro" id="IPR017961">
    <property type="entry name" value="DNA_pol_Y-fam_little_finger"/>
</dbReference>
<organism evidence="2 3">
    <name type="scientific">Paenibacillus alba</name>
    <dbReference type="NCBI Taxonomy" id="1197127"/>
    <lineage>
        <taxon>Bacteria</taxon>
        <taxon>Bacillati</taxon>
        <taxon>Bacillota</taxon>
        <taxon>Bacilli</taxon>
        <taxon>Bacillales</taxon>
        <taxon>Paenibacillaceae</taxon>
        <taxon>Paenibacillus</taxon>
    </lineage>
</organism>
<accession>A0ABU6G2Q1</accession>
<evidence type="ECO:0000259" key="1">
    <source>
        <dbReference type="Pfam" id="PF11799"/>
    </source>
</evidence>
<proteinExistence type="predicted"/>
<keyword evidence="3" id="KW-1185">Reference proteome</keyword>
<dbReference type="EMBL" id="JARLKY010000016">
    <property type="protein sequence ID" value="MEC0227049.1"/>
    <property type="molecule type" value="Genomic_DNA"/>
</dbReference>
<dbReference type="Proteomes" id="UP001338137">
    <property type="component" value="Unassembled WGS sequence"/>
</dbReference>